<keyword evidence="14" id="KW-1185">Reference proteome</keyword>
<dbReference type="InterPro" id="IPR003593">
    <property type="entry name" value="AAA+_ATPase"/>
</dbReference>
<feature type="transmembrane region" description="Helical" evidence="10">
    <location>
        <begin position="334"/>
        <end position="365"/>
    </location>
</feature>
<dbReference type="InterPro" id="IPR050173">
    <property type="entry name" value="ABC_transporter_C-like"/>
</dbReference>
<dbReference type="InterPro" id="IPR036640">
    <property type="entry name" value="ABC1_TM_sf"/>
</dbReference>
<evidence type="ECO:0000256" key="8">
    <source>
        <dbReference type="ARBA" id="ARBA00023136"/>
    </source>
</evidence>
<evidence type="ECO:0000256" key="4">
    <source>
        <dbReference type="ARBA" id="ARBA00022692"/>
    </source>
</evidence>
<dbReference type="SUPFAM" id="SSF90123">
    <property type="entry name" value="ABC transporter transmembrane region"/>
    <property type="match status" value="2"/>
</dbReference>
<dbReference type="EMBL" id="CASHTH010003675">
    <property type="protein sequence ID" value="CAI8047741.1"/>
    <property type="molecule type" value="Genomic_DNA"/>
</dbReference>
<comment type="caution">
    <text evidence="13">The sequence shown here is derived from an EMBL/GenBank/DDBJ whole genome shotgun (WGS) entry which is preliminary data.</text>
</comment>
<evidence type="ECO:0000256" key="5">
    <source>
        <dbReference type="ARBA" id="ARBA00022741"/>
    </source>
</evidence>
<keyword evidence="7 10" id="KW-1133">Transmembrane helix</keyword>
<feature type="domain" description="ABC transmembrane type-1" evidence="12">
    <location>
        <begin position="125"/>
        <end position="386"/>
    </location>
</feature>
<keyword evidence="4 10" id="KW-0812">Transmembrane</keyword>
<feature type="domain" description="ABC transmembrane type-1" evidence="12">
    <location>
        <begin position="982"/>
        <end position="1305"/>
    </location>
</feature>
<evidence type="ECO:0000313" key="14">
    <source>
        <dbReference type="Proteomes" id="UP001174909"/>
    </source>
</evidence>
<evidence type="ECO:0000256" key="1">
    <source>
        <dbReference type="ARBA" id="ARBA00004141"/>
    </source>
</evidence>
<dbReference type="Gene3D" id="1.20.1560.10">
    <property type="entry name" value="ABC transporter type 1, transmembrane domain"/>
    <property type="match status" value="2"/>
</dbReference>
<feature type="region of interest" description="Disordered" evidence="9">
    <location>
        <begin position="837"/>
        <end position="867"/>
    </location>
</feature>
<feature type="compositionally biased region" description="Acidic residues" evidence="9">
    <location>
        <begin position="846"/>
        <end position="862"/>
    </location>
</feature>
<evidence type="ECO:0000259" key="11">
    <source>
        <dbReference type="PROSITE" id="PS50893"/>
    </source>
</evidence>
<feature type="domain" description="ABC transporter" evidence="11">
    <location>
        <begin position="609"/>
        <end position="831"/>
    </location>
</feature>
<sequence length="1616" mass="181382">MDEGSGKTAGGTEKEAEAAEEEGFAEPPVAELRRKPKDPRTAARWNIISRLLFTWIDPLMWLGWRNDIKQEDLYVHPEEVDAERLLKKFNKYWAVEVGKKERGGKARLWRALFKCIWHRLLIQGVLMFIEVALQVGQSVVLGYLANYFTIEDPTSDDTRDAYLLAGGLVAMAFVITLLHGHGFLIGQKVGMMSRVMCTNAIYQKILKLSQVTLGKVSTGHVINLASNDVQRFDLAFLFLHFLWISPLHLAAFTFLVYREVGWPAFLALAFVILQIPLQVFLARLFGRLRLKSAQVTDKRVRIMNEVITGIRVIKMYAWEYAFRNVVNHLRKYEFLMVFLAGLFRMFAVFLYVTGRVFIMVVIYIAVGLAREPVTPRAFFTILSLSWPLAVNIYRHITLGVIELLEASVAVLRMKVFLLSPIALPGETANFSQLFKMVTNCVLIAQDSGLTIIVFLIVLYESSFKQRTQAIRGVLTGYHHVAIQILMFIIFLPIFFRDGRVPITAFFTILSLANVLRRTTFTFLVRVFIQDAYQRDPSIHSRLPPHHPSSPHACHLPPVVLREGRVPVTAYFTILSLTNLLRITVFIFTIRLGMDFFELRVSFTRIQNLLELDELEPAATFDPSSSGSSPVVRLEGVGLSWSEEGDKKVVSGVSFSLDKTTILQCLLGELKPVEGTVEVKGRVSYASQEPWVFSGTLRDNILLGKTFEPDRYQSDVGQLLHGDLTLVGERGVTLSGGQKARVNLARAVYHRADLFLLDDPLSAVDTAVARQLYDRVVTGLLKGSRVVLVTHQLQFAQLADNILAIKDGHVEAYGSYEDILASGVELMQLIKAKDEDDDREIFSVHGEDEDEEEEEREEGEEGEDQKANGDVQLLVAPCAPNSPYKRRNIIYITESQSNLAFSSVKPSHLGDDLKQFPPDSASIYSAHSMLSIHSAVEAESSRHEDEEERIYGPPPEEKGHGTISFKTYYHYFRAGGGFLLLTAVLIVFILGEVSVVVSDWWLSDWADCSSLNLTLLEETNRTVRDLCSLSVDQRVGVYGGTVLGVIIVNLTRTLAFFFICVKASRILHNRMFASILRAPVLFFDTNPIGRVLNRFSRTLVFSMTSFRFSSVNTCSFVAIIITACVSNPWVLIPASFIMTCFILLRTYYLKTSRDIKRLRQSVSSSLPSSLLSLFLTLLPTLWPCVSSLFPPPPPHPARSPLYSHISTTLQGLPTIRSFHQEDAALKYLYKFQNEHSQGWYLYLVTTRWFGMRIDFVSGVFLATVAFSSVPLAGSLNAGLVGLGLTYTVSLAGMFQYCVRLSAEVENVMISAERIMAYSKLESEASLETTPPHQPPPSDWPSRGALVFSDVAFRYSPDLPLVLKNLSFSIKPSEKIGIVGRTGAGKSSLISVLFRLVEPFGQVTVDGVDSKEIGLHDLRRRISIIPQDPVLFSGTVKYNLDPFSDCTDIQLWSVLEQVCTHVYLNQVQLKSAVEEMKGGLEATVTEGGTNFSVGQKQLVCLARALLRNNKILVLDEATSNVDIKTDGIIQKALREQFVDCTVLTIAHRLNTIMDSDRILVMNRGQVKEFERPSRLLQRPHSLFRRMVEQTGDVAARKLFEMAEEAEQRRTAARRGSIL</sequence>
<feature type="transmembrane region" description="Helical" evidence="10">
    <location>
        <begin position="477"/>
        <end position="495"/>
    </location>
</feature>
<keyword evidence="3" id="KW-0813">Transport</keyword>
<feature type="transmembrane region" description="Helical" evidence="10">
    <location>
        <begin position="1128"/>
        <end position="1148"/>
    </location>
</feature>
<feature type="transmembrane region" description="Helical" evidence="10">
    <location>
        <begin position="567"/>
        <end position="589"/>
    </location>
</feature>
<name>A0AA35XCV5_GEOBA</name>
<evidence type="ECO:0000256" key="9">
    <source>
        <dbReference type="SAM" id="MobiDB-lite"/>
    </source>
</evidence>
<feature type="transmembrane region" description="Helical" evidence="10">
    <location>
        <begin position="120"/>
        <end position="141"/>
    </location>
</feature>
<dbReference type="Gene3D" id="3.40.50.300">
    <property type="entry name" value="P-loop containing nucleotide triphosphate hydrolases"/>
    <property type="match status" value="2"/>
</dbReference>
<comment type="subcellular location">
    <subcellularLocation>
        <location evidence="1">Membrane</location>
        <topology evidence="1">Multi-pass membrane protein</topology>
    </subcellularLocation>
</comment>
<dbReference type="CDD" id="cd03244">
    <property type="entry name" value="ABCC_MRP_domain2"/>
    <property type="match status" value="1"/>
</dbReference>
<keyword evidence="6" id="KW-0067">ATP-binding</keyword>
<feature type="transmembrane region" description="Helical" evidence="10">
    <location>
        <begin position="234"/>
        <end position="256"/>
    </location>
</feature>
<dbReference type="SMART" id="SM00382">
    <property type="entry name" value="AAA"/>
    <property type="match status" value="2"/>
</dbReference>
<dbReference type="FunFam" id="3.40.50.300:FF:000163">
    <property type="entry name" value="Multidrug resistance-associated protein member 4"/>
    <property type="match status" value="1"/>
</dbReference>
<organism evidence="13 14">
    <name type="scientific">Geodia barretti</name>
    <name type="common">Barrett's horny sponge</name>
    <dbReference type="NCBI Taxonomy" id="519541"/>
    <lineage>
        <taxon>Eukaryota</taxon>
        <taxon>Metazoa</taxon>
        <taxon>Porifera</taxon>
        <taxon>Demospongiae</taxon>
        <taxon>Heteroscleromorpha</taxon>
        <taxon>Tetractinellida</taxon>
        <taxon>Astrophorina</taxon>
        <taxon>Geodiidae</taxon>
        <taxon>Geodia</taxon>
    </lineage>
</organism>
<dbReference type="PROSITE" id="PS50929">
    <property type="entry name" value="ABC_TM1F"/>
    <property type="match status" value="2"/>
</dbReference>
<feature type="transmembrane region" description="Helical" evidence="10">
    <location>
        <begin position="262"/>
        <end position="281"/>
    </location>
</feature>
<feature type="transmembrane region" description="Helical" evidence="10">
    <location>
        <begin position="1037"/>
        <end position="1060"/>
    </location>
</feature>
<dbReference type="PROSITE" id="PS50893">
    <property type="entry name" value="ABC_TRANSPORTER_2"/>
    <property type="match status" value="2"/>
</dbReference>
<evidence type="ECO:0000256" key="7">
    <source>
        <dbReference type="ARBA" id="ARBA00022989"/>
    </source>
</evidence>
<reference evidence="13" key="1">
    <citation type="submission" date="2023-03" db="EMBL/GenBank/DDBJ databases">
        <authorList>
            <person name="Steffen K."/>
            <person name="Cardenas P."/>
        </authorList>
    </citation>
    <scope>NUCLEOTIDE SEQUENCE</scope>
</reference>
<dbReference type="GO" id="GO:0005524">
    <property type="term" value="F:ATP binding"/>
    <property type="evidence" value="ECO:0007669"/>
    <property type="project" value="UniProtKB-KW"/>
</dbReference>
<evidence type="ECO:0000256" key="6">
    <source>
        <dbReference type="ARBA" id="ARBA00022840"/>
    </source>
</evidence>
<keyword evidence="5" id="KW-0547">Nucleotide-binding</keyword>
<dbReference type="InterPro" id="IPR011527">
    <property type="entry name" value="ABC1_TM_dom"/>
</dbReference>
<feature type="transmembrane region" description="Helical" evidence="10">
    <location>
        <begin position="977"/>
        <end position="1001"/>
    </location>
</feature>
<comment type="similarity">
    <text evidence="2">Belongs to the ABC transporter superfamily. ABCC family. Conjugate transporter (TC 3.A.1.208) subfamily.</text>
</comment>
<dbReference type="GO" id="GO:0016887">
    <property type="term" value="F:ATP hydrolysis activity"/>
    <property type="evidence" value="ECO:0007669"/>
    <property type="project" value="InterPro"/>
</dbReference>
<dbReference type="SUPFAM" id="SSF52540">
    <property type="entry name" value="P-loop containing nucleoside triphosphate hydrolases"/>
    <property type="match status" value="2"/>
</dbReference>
<accession>A0AA35XCV5</accession>
<protein>
    <submittedName>
        <fullName evidence="13">Multidrug resistance-associated protein 4</fullName>
    </submittedName>
</protein>
<dbReference type="InterPro" id="IPR003439">
    <property type="entry name" value="ABC_transporter-like_ATP-bd"/>
</dbReference>
<feature type="transmembrane region" description="Helical" evidence="10">
    <location>
        <begin position="161"/>
        <end position="186"/>
    </location>
</feature>
<feature type="transmembrane region" description="Helical" evidence="10">
    <location>
        <begin position="1098"/>
        <end position="1122"/>
    </location>
</feature>
<evidence type="ECO:0000313" key="13">
    <source>
        <dbReference type="EMBL" id="CAI8047741.1"/>
    </source>
</evidence>
<evidence type="ECO:0000259" key="12">
    <source>
        <dbReference type="PROSITE" id="PS50929"/>
    </source>
</evidence>
<feature type="transmembrane region" description="Helical" evidence="10">
    <location>
        <begin position="1248"/>
        <end position="1268"/>
    </location>
</feature>
<dbReference type="GO" id="GO:0140359">
    <property type="term" value="F:ABC-type transporter activity"/>
    <property type="evidence" value="ECO:0007669"/>
    <property type="project" value="InterPro"/>
</dbReference>
<dbReference type="Proteomes" id="UP001174909">
    <property type="component" value="Unassembled WGS sequence"/>
</dbReference>
<evidence type="ECO:0000256" key="10">
    <source>
        <dbReference type="SAM" id="Phobius"/>
    </source>
</evidence>
<evidence type="ECO:0000256" key="2">
    <source>
        <dbReference type="ARBA" id="ARBA00009726"/>
    </source>
</evidence>
<dbReference type="InterPro" id="IPR017871">
    <property type="entry name" value="ABC_transporter-like_CS"/>
</dbReference>
<dbReference type="PANTHER" id="PTHR24223">
    <property type="entry name" value="ATP-BINDING CASSETTE SUB-FAMILY C"/>
    <property type="match status" value="1"/>
</dbReference>
<evidence type="ECO:0000256" key="3">
    <source>
        <dbReference type="ARBA" id="ARBA00022448"/>
    </source>
</evidence>
<gene>
    <name evidence="13" type="ORF">GBAR_LOCUS26413</name>
</gene>
<feature type="region of interest" description="Disordered" evidence="9">
    <location>
        <begin position="1"/>
        <end position="35"/>
    </location>
</feature>
<dbReference type="Pfam" id="PF00664">
    <property type="entry name" value="ABC_membrane"/>
    <property type="match status" value="2"/>
</dbReference>
<dbReference type="PANTHER" id="PTHR24223:SF456">
    <property type="entry name" value="MULTIDRUG RESISTANCE-ASSOCIATED PROTEIN LETHAL(2)03659"/>
    <property type="match status" value="1"/>
</dbReference>
<feature type="region of interest" description="Disordered" evidence="9">
    <location>
        <begin position="936"/>
        <end position="955"/>
    </location>
</feature>
<keyword evidence="8 10" id="KW-0472">Membrane</keyword>
<feature type="transmembrane region" description="Helical" evidence="10">
    <location>
        <begin position="436"/>
        <end position="457"/>
    </location>
</feature>
<dbReference type="GO" id="GO:0016020">
    <property type="term" value="C:membrane"/>
    <property type="evidence" value="ECO:0007669"/>
    <property type="project" value="UniProtKB-SubCell"/>
</dbReference>
<proteinExistence type="inferred from homology"/>
<feature type="domain" description="ABC transporter" evidence="11">
    <location>
        <begin position="1344"/>
        <end position="1586"/>
    </location>
</feature>
<dbReference type="PROSITE" id="PS00211">
    <property type="entry name" value="ABC_TRANSPORTER_1"/>
    <property type="match status" value="2"/>
</dbReference>
<dbReference type="InterPro" id="IPR027417">
    <property type="entry name" value="P-loop_NTPase"/>
</dbReference>
<dbReference type="Pfam" id="PF00005">
    <property type="entry name" value="ABC_tran"/>
    <property type="match status" value="2"/>
</dbReference>